<dbReference type="InterPro" id="IPR011600">
    <property type="entry name" value="Pept_C14_caspase"/>
</dbReference>
<organism evidence="2 3">
    <name type="scientific">Tritrichomonas musculus</name>
    <dbReference type="NCBI Taxonomy" id="1915356"/>
    <lineage>
        <taxon>Eukaryota</taxon>
        <taxon>Metamonada</taxon>
        <taxon>Parabasalia</taxon>
        <taxon>Tritrichomonadida</taxon>
        <taxon>Tritrichomonadidae</taxon>
        <taxon>Tritrichomonas</taxon>
    </lineage>
</organism>
<name>A0ABR2GZW5_9EUKA</name>
<reference evidence="2 3" key="1">
    <citation type="submission" date="2024-04" db="EMBL/GenBank/DDBJ databases">
        <title>Tritrichomonas musculus Genome.</title>
        <authorList>
            <person name="Alves-Ferreira E."/>
            <person name="Grigg M."/>
            <person name="Lorenzi H."/>
            <person name="Galac M."/>
        </authorList>
    </citation>
    <scope>NUCLEOTIDE SEQUENCE [LARGE SCALE GENOMIC DNA]</scope>
    <source>
        <strain evidence="2 3">EAF2021</strain>
    </source>
</reference>
<keyword evidence="3" id="KW-1185">Reference proteome</keyword>
<proteinExistence type="predicted"/>
<evidence type="ECO:0000313" key="2">
    <source>
        <dbReference type="EMBL" id="KAK8839483.1"/>
    </source>
</evidence>
<dbReference type="SUPFAM" id="SSF52129">
    <property type="entry name" value="Caspase-like"/>
    <property type="match status" value="1"/>
</dbReference>
<dbReference type="Proteomes" id="UP001470230">
    <property type="component" value="Unassembled WGS sequence"/>
</dbReference>
<dbReference type="EMBL" id="JAPFFF010000051">
    <property type="protein sequence ID" value="KAK8839483.1"/>
    <property type="molecule type" value="Genomic_DNA"/>
</dbReference>
<accession>A0ABR2GZW5</accession>
<feature type="domain" description="Peptidase C14 caspase" evidence="1">
    <location>
        <begin position="70"/>
        <end position="264"/>
    </location>
</feature>
<dbReference type="InterPro" id="IPR029030">
    <property type="entry name" value="Caspase-like_dom_sf"/>
</dbReference>
<dbReference type="Pfam" id="PF00656">
    <property type="entry name" value="Peptidase_C14"/>
    <property type="match status" value="1"/>
</dbReference>
<protein>
    <recommendedName>
        <fullName evidence="1">Peptidase C14 caspase domain-containing protein</fullName>
    </recommendedName>
</protein>
<evidence type="ECO:0000313" key="3">
    <source>
        <dbReference type="Proteomes" id="UP001470230"/>
    </source>
</evidence>
<comment type="caution">
    <text evidence="2">The sequence shown here is derived from an EMBL/GenBank/DDBJ whole genome shotgun (WGS) entry which is preliminary data.</text>
</comment>
<dbReference type="Gene3D" id="3.40.50.1460">
    <property type="match status" value="1"/>
</dbReference>
<sequence>MTYSIDTGYNRFKHYMYKNIVQNSKISKKEFQKSRGSTTPKKIQSSLKKIATCLNGMKPEDIPKDNLQAVCFLVCNTYKKNNNTLGIGPLNDCYIMAQINHKRGYKIYYLYDPSREEFLKYLPIFLKYTKNNLVLYYSGRCTTVYAKHVTDSAIVFDEGYITGNELNSVLCNNTNKKVKIVLVCECFTGGSIWNLSYDNKEFPSFPSNLVSIYPVYNSTVPSMVKKAEKVHGIFTYYLCQYSNEITNISPSKLMERMNQRLERFNISVMVESEKSSLESQPIFI</sequence>
<gene>
    <name evidence="2" type="ORF">M9Y10_031838</name>
</gene>
<evidence type="ECO:0000259" key="1">
    <source>
        <dbReference type="Pfam" id="PF00656"/>
    </source>
</evidence>